<organism evidence="1 2">
    <name type="scientific">Cohnella lubricantis</name>
    <dbReference type="NCBI Taxonomy" id="2163172"/>
    <lineage>
        <taxon>Bacteria</taxon>
        <taxon>Bacillati</taxon>
        <taxon>Bacillota</taxon>
        <taxon>Bacilli</taxon>
        <taxon>Bacillales</taxon>
        <taxon>Paenibacillaceae</taxon>
        <taxon>Cohnella</taxon>
    </lineage>
</organism>
<gene>
    <name evidence="1" type="ORF">H4Q31_06840</name>
</gene>
<evidence type="ECO:0000313" key="2">
    <source>
        <dbReference type="Proteomes" id="UP000574133"/>
    </source>
</evidence>
<name>A0A841TAJ0_9BACL</name>
<dbReference type="InterPro" id="IPR027417">
    <property type="entry name" value="P-loop_NTPase"/>
</dbReference>
<sequence>MIIWLNGAFGAGKTQTAFELHRRLPGSFVFDPENAGYYIRKNVPRELAKPDFQDYPLWREFNSSFLRYLDQHYSGTLIVPMTVVDPRYFEEIVGQLRKDGVVVRHFALCATRETLLKRLRSRGERAAGWPAQQIDRCLAGLADEAFREHLHTDELSIRQVAETIAERLGIALLPDNRSRLSRWKDRIATQIRHIRF</sequence>
<dbReference type="EMBL" id="JACJVN010000026">
    <property type="protein sequence ID" value="MBB6677045.1"/>
    <property type="molecule type" value="Genomic_DNA"/>
</dbReference>
<evidence type="ECO:0000313" key="1">
    <source>
        <dbReference type="EMBL" id="MBB6677045.1"/>
    </source>
</evidence>
<dbReference type="AlphaFoldDB" id="A0A841TAJ0"/>
<reference evidence="1 2" key="1">
    <citation type="submission" date="2020-08" db="EMBL/GenBank/DDBJ databases">
        <title>Cohnella phylogeny.</title>
        <authorList>
            <person name="Dunlap C."/>
        </authorList>
    </citation>
    <scope>NUCLEOTIDE SEQUENCE [LARGE SCALE GENOMIC DNA]</scope>
    <source>
        <strain evidence="1 2">DSM 103658</strain>
    </source>
</reference>
<dbReference type="Proteomes" id="UP000574133">
    <property type="component" value="Unassembled WGS sequence"/>
</dbReference>
<protein>
    <submittedName>
        <fullName evidence="1">AAA family ATPase</fullName>
    </submittedName>
</protein>
<dbReference type="RefSeq" id="WP_185178334.1">
    <property type="nucleotide sequence ID" value="NZ_CBCSEP010000021.1"/>
</dbReference>
<dbReference type="Gene3D" id="3.40.50.300">
    <property type="entry name" value="P-loop containing nucleotide triphosphate hydrolases"/>
    <property type="match status" value="1"/>
</dbReference>
<proteinExistence type="predicted"/>
<keyword evidence="2" id="KW-1185">Reference proteome</keyword>
<dbReference type="SUPFAM" id="SSF52540">
    <property type="entry name" value="P-loop containing nucleoside triphosphate hydrolases"/>
    <property type="match status" value="1"/>
</dbReference>
<accession>A0A841TAJ0</accession>
<comment type="caution">
    <text evidence="1">The sequence shown here is derived from an EMBL/GenBank/DDBJ whole genome shotgun (WGS) entry which is preliminary data.</text>
</comment>
<dbReference type="Pfam" id="PF13671">
    <property type="entry name" value="AAA_33"/>
    <property type="match status" value="1"/>
</dbReference>